<proteinExistence type="inferred from homology"/>
<evidence type="ECO:0000256" key="3">
    <source>
        <dbReference type="ARBA" id="ARBA00022618"/>
    </source>
</evidence>
<evidence type="ECO:0000256" key="4">
    <source>
        <dbReference type="ARBA" id="ARBA00022776"/>
    </source>
</evidence>
<accession>A0A179UNR8</accession>
<keyword evidence="3" id="KW-0132">Cell division</keyword>
<keyword evidence="10" id="KW-1185">Reference proteome</keyword>
<organism evidence="9 10">
    <name type="scientific">Blastomyces gilchristii (strain SLH14081)</name>
    <name type="common">Blastomyces dermatitidis</name>
    <dbReference type="NCBI Taxonomy" id="559298"/>
    <lineage>
        <taxon>Eukaryota</taxon>
        <taxon>Fungi</taxon>
        <taxon>Dikarya</taxon>
        <taxon>Ascomycota</taxon>
        <taxon>Pezizomycotina</taxon>
        <taxon>Eurotiomycetes</taxon>
        <taxon>Eurotiomycetidae</taxon>
        <taxon>Onygenales</taxon>
        <taxon>Ajellomycetaceae</taxon>
        <taxon>Blastomyces</taxon>
    </lineage>
</organism>
<evidence type="ECO:0000256" key="6">
    <source>
        <dbReference type="ARBA" id="ARBA00023242"/>
    </source>
</evidence>
<dbReference type="GO" id="GO:0007059">
    <property type="term" value="P:chromosome segregation"/>
    <property type="evidence" value="ECO:0007669"/>
    <property type="project" value="UniProtKB-KW"/>
</dbReference>
<feature type="compositionally biased region" description="Pro residues" evidence="8">
    <location>
        <begin position="219"/>
        <end position="230"/>
    </location>
</feature>
<evidence type="ECO:0000256" key="8">
    <source>
        <dbReference type="SAM" id="MobiDB-lite"/>
    </source>
</evidence>
<evidence type="ECO:0000256" key="2">
    <source>
        <dbReference type="ARBA" id="ARBA00008585"/>
    </source>
</evidence>
<comment type="similarity">
    <text evidence="2">Belongs to the SCC4/mau-2 family.</text>
</comment>
<protein>
    <recommendedName>
        <fullName evidence="11">75k gamma secalin</fullName>
    </recommendedName>
</protein>
<evidence type="ECO:0000256" key="7">
    <source>
        <dbReference type="ARBA" id="ARBA00023306"/>
    </source>
</evidence>
<dbReference type="EMBL" id="GG657457">
    <property type="protein sequence ID" value="OAT09473.1"/>
    <property type="molecule type" value="Genomic_DNA"/>
</dbReference>
<dbReference type="KEGG" id="bgh:BDBG_05244"/>
<dbReference type="RefSeq" id="XP_031578842.1">
    <property type="nucleotide sequence ID" value="XM_031722053.1"/>
</dbReference>
<dbReference type="AlphaFoldDB" id="A0A179UNR8"/>
<dbReference type="OrthoDB" id="5565328at2759"/>
<evidence type="ECO:0008006" key="11">
    <source>
        <dbReference type="Google" id="ProtNLM"/>
    </source>
</evidence>
<reference evidence="10" key="1">
    <citation type="journal article" date="2015" name="PLoS Genet.">
        <title>The dynamic genome and transcriptome of the human fungal pathogen Blastomyces and close relative Emmonsia.</title>
        <authorList>
            <person name="Munoz J.F."/>
            <person name="Gauthier G.M."/>
            <person name="Desjardins C.A."/>
            <person name="Gallo J.E."/>
            <person name="Holder J."/>
            <person name="Sullivan T.D."/>
            <person name="Marty A.J."/>
            <person name="Carmen J.C."/>
            <person name="Chen Z."/>
            <person name="Ding L."/>
            <person name="Gujja S."/>
            <person name="Magrini V."/>
            <person name="Misas E."/>
            <person name="Mitreva M."/>
            <person name="Priest M."/>
            <person name="Saif S."/>
            <person name="Whiston E.A."/>
            <person name="Young S."/>
            <person name="Zeng Q."/>
            <person name="Goldman W.E."/>
            <person name="Mardis E.R."/>
            <person name="Taylor J.W."/>
            <person name="McEwen J.G."/>
            <person name="Clay O.K."/>
            <person name="Klein B.S."/>
            <person name="Cuomo C.A."/>
        </authorList>
    </citation>
    <scope>NUCLEOTIDE SEQUENCE [LARGE SCALE GENOMIC DNA]</scope>
    <source>
        <strain evidence="10">SLH14081</strain>
    </source>
</reference>
<feature type="region of interest" description="Disordered" evidence="8">
    <location>
        <begin position="73"/>
        <end position="290"/>
    </location>
</feature>
<feature type="region of interest" description="Disordered" evidence="8">
    <location>
        <begin position="926"/>
        <end position="957"/>
    </location>
</feature>
<dbReference type="PANTHER" id="PTHR21394">
    <property type="entry name" value="MAU2 CHROMATID COHESION FACTOR HOMOLOG"/>
    <property type="match status" value="1"/>
</dbReference>
<gene>
    <name evidence="9" type="ORF">BDBG_05244</name>
</gene>
<dbReference type="VEuPathDB" id="FungiDB:BDBG_05244"/>
<keyword evidence="5" id="KW-0159">Chromosome partition</keyword>
<feature type="compositionally biased region" description="Basic residues" evidence="8">
    <location>
        <begin position="267"/>
        <end position="276"/>
    </location>
</feature>
<keyword evidence="7" id="KW-0131">Cell cycle</keyword>
<dbReference type="InterPro" id="IPR019440">
    <property type="entry name" value="MAU2"/>
</dbReference>
<keyword evidence="6" id="KW-0539">Nucleus</keyword>
<feature type="compositionally biased region" description="Low complexity" evidence="8">
    <location>
        <begin position="143"/>
        <end position="155"/>
    </location>
</feature>
<name>A0A179UNR8_BLAGS</name>
<dbReference type="GO" id="GO:0051301">
    <property type="term" value="P:cell division"/>
    <property type="evidence" value="ECO:0007669"/>
    <property type="project" value="UniProtKB-KW"/>
</dbReference>
<dbReference type="Proteomes" id="UP000002038">
    <property type="component" value="Unassembled WGS sequence"/>
</dbReference>
<keyword evidence="4" id="KW-0498">Mitosis</keyword>
<comment type="subcellular location">
    <subcellularLocation>
        <location evidence="1">Nucleus</location>
    </subcellularLocation>
</comment>
<sequence length="957" mass="105828">MNFKGDVPTWIGAMTSLVSGHLTRDAKSSAQASICPKQEIWSAERRREDDDVEVSGLSLYRKSLGHLFTSKASSPGSAIMPYQPPHGGQNPLYPHHSPPFQAKQEPRIPPQHQHDFGPNTAYPAYHKPPVHPQVILPTSTYIPQQYSPHPQQQPLNQPPNYAPRPIQARPPPSANNAPLHYGGAPPPQYYPAQNLPETYPSPQPFSAQQPPLSQSQLQPQPPSYSPPPHTYPQVVIPHQPVLHQHRAVSAAQQRSTSVPKSQPKKSQSLKHMRSKSPVKMTQPQLLPAAPGKPAIDSHVLLLSLADEYIDAAHSQGTALAVAREEAETDEYYKLIATGLACLEAVLKNSKLPPRTEALVRLRYARILYEETENDSEAETALSKGVDLCERNRMYDLKYCMQQLLARILYKSNPRAAMKHVDGVIRDVEGYRHTAWEYAFRLLRVTLSLSSPAQQDTAAALQNLQKVSSLASRNGDKAIFVVSAVIEALVRLQHSSGHDSIEQAQRALATARSYQLDNKVLDIPQISTMIQMMDICCSLLEYDVKQSSEKLQIMQKVMDQKIDDPHWQNDGSFSVPLSHKTISPSAVEPTDILRVENGNVLLTLRWLPEHDLYALCYFLSSVTLTAKNSHDGHKAEKYLSEGLNMIRGNFKSPQEIPESLAYATTRIAWRRSLYCNMLLQLIFLACARTDWALARRTLKELKSTVSELEGKIDETTTCLMEYASGIISQGTGDLKTALATFQLPIFALNHSISKSSRNDPRRDTAILAALNSALILRDPSRPSHSHSAASKVLSTIEPYCRTSPNRYIQAAYFLISATTHTESTIQTKHDLHHSLQAAIAIGNSQVTCIALTFMSWKYFRGVVGEQSEKSARAARAMAGKADDKLWISVTGDLLAATLDSQGKSREAHATREQADVALLGLPPVLKKMKSGNSNHSHSQGGSSAGRSSSEMTMKAVEI</sequence>
<dbReference type="GO" id="GO:0005634">
    <property type="term" value="C:nucleus"/>
    <property type="evidence" value="ECO:0007669"/>
    <property type="project" value="UniProtKB-SubCell"/>
</dbReference>
<dbReference type="GO" id="GO:0007064">
    <property type="term" value="P:mitotic sister chromatid cohesion"/>
    <property type="evidence" value="ECO:0007669"/>
    <property type="project" value="InterPro"/>
</dbReference>
<evidence type="ECO:0000313" key="10">
    <source>
        <dbReference type="Proteomes" id="UP000002038"/>
    </source>
</evidence>
<feature type="compositionally biased region" description="Low complexity" evidence="8">
    <location>
        <begin position="204"/>
        <end position="218"/>
    </location>
</feature>
<dbReference type="GeneID" id="8504203"/>
<evidence type="ECO:0000313" key="9">
    <source>
        <dbReference type="EMBL" id="OAT09473.1"/>
    </source>
</evidence>
<feature type="compositionally biased region" description="Pro residues" evidence="8">
    <location>
        <begin position="156"/>
        <end position="173"/>
    </location>
</feature>
<evidence type="ECO:0000256" key="1">
    <source>
        <dbReference type="ARBA" id="ARBA00004123"/>
    </source>
</evidence>
<dbReference type="Pfam" id="PF10345">
    <property type="entry name" value="Cohesin_load"/>
    <property type="match status" value="1"/>
</dbReference>
<feature type="compositionally biased region" description="Low complexity" evidence="8">
    <location>
        <begin position="929"/>
        <end position="948"/>
    </location>
</feature>
<evidence type="ECO:0000256" key="5">
    <source>
        <dbReference type="ARBA" id="ARBA00022829"/>
    </source>
</evidence>